<gene>
    <name evidence="2" type="ORF">HCN83_13210</name>
</gene>
<comment type="caution">
    <text evidence="2">The sequence shown here is derived from an EMBL/GenBank/DDBJ whole genome shotgun (WGS) entry which is preliminary data.</text>
</comment>
<sequence length="320" mass="33621">MYVIGIDGGGTNTRAAAAFLTESGLDRKAEPIKGTGSNPRTIGFRQMGEEIVYLISSLLKAHSIPVSDIGGICCGLAGAGRLDDQQRAQAELRKKLVEFGLREDVHIDVYSDAVTALEGALPGDGEGILLIAGTGSNAVGRTDTGEWFHCGGWGHLLGDEGGGYRIGLEALQAVVRAADGRASPTMLTSSLLAFYELKKPADLVSFVHEHAGKKEIAAAAPLVLEAAAKGDRAASSITDRAADELILHVQSLHHQAGIFSPQVPVTAEGALIKQAPGLKEKIKDRLQKEGLGVWSESASDPLDGALRLAAKRIYDTGKVR</sequence>
<dbReference type="Pfam" id="PF01869">
    <property type="entry name" value="BcrAD_BadFG"/>
    <property type="match status" value="1"/>
</dbReference>
<dbReference type="PANTHER" id="PTHR43190:SF3">
    <property type="entry name" value="N-ACETYL-D-GLUCOSAMINE KINASE"/>
    <property type="match status" value="1"/>
</dbReference>
<dbReference type="PANTHER" id="PTHR43190">
    <property type="entry name" value="N-ACETYL-D-GLUCOSAMINE KINASE"/>
    <property type="match status" value="1"/>
</dbReference>
<proteinExistence type="predicted"/>
<protein>
    <submittedName>
        <fullName evidence="2">ATPase</fullName>
    </submittedName>
</protein>
<dbReference type="EMBL" id="JAATHJ010000024">
    <property type="protein sequence ID" value="NJP38550.1"/>
    <property type="molecule type" value="Genomic_DNA"/>
</dbReference>
<evidence type="ECO:0000313" key="2">
    <source>
        <dbReference type="EMBL" id="NJP38550.1"/>
    </source>
</evidence>
<dbReference type="CDD" id="cd24007">
    <property type="entry name" value="ASKHA_NBD_eukNAGK-like"/>
    <property type="match status" value="1"/>
</dbReference>
<feature type="domain" description="ATPase BadF/BadG/BcrA/BcrD type" evidence="1">
    <location>
        <begin position="4"/>
        <end position="305"/>
    </location>
</feature>
<organism evidence="2 3">
    <name type="scientific">Alkalicoccus luteus</name>
    <dbReference type="NCBI Taxonomy" id="1237094"/>
    <lineage>
        <taxon>Bacteria</taxon>
        <taxon>Bacillati</taxon>
        <taxon>Bacillota</taxon>
        <taxon>Bacilli</taxon>
        <taxon>Bacillales</taxon>
        <taxon>Bacillaceae</taxon>
        <taxon>Alkalicoccus</taxon>
    </lineage>
</organism>
<dbReference type="InterPro" id="IPR002731">
    <property type="entry name" value="ATPase_BadF"/>
</dbReference>
<accession>A0A969PS66</accession>
<evidence type="ECO:0000259" key="1">
    <source>
        <dbReference type="Pfam" id="PF01869"/>
    </source>
</evidence>
<dbReference type="RefSeq" id="WP_168008148.1">
    <property type="nucleotide sequence ID" value="NZ_JAATHJ010000024.1"/>
</dbReference>
<dbReference type="AlphaFoldDB" id="A0A969PS66"/>
<evidence type="ECO:0000313" key="3">
    <source>
        <dbReference type="Proteomes" id="UP000752012"/>
    </source>
</evidence>
<dbReference type="Proteomes" id="UP000752012">
    <property type="component" value="Unassembled WGS sequence"/>
</dbReference>
<dbReference type="Gene3D" id="3.30.420.40">
    <property type="match status" value="2"/>
</dbReference>
<dbReference type="InterPro" id="IPR052519">
    <property type="entry name" value="Euk-type_GlcNAc_Kinase"/>
</dbReference>
<dbReference type="InterPro" id="IPR043129">
    <property type="entry name" value="ATPase_NBD"/>
</dbReference>
<keyword evidence="3" id="KW-1185">Reference proteome</keyword>
<reference evidence="2 3" key="1">
    <citation type="submission" date="2020-03" db="EMBL/GenBank/DDBJ databases">
        <title>Assessment of the enzymatic potential of alkaline-tolerant lipase obtained from Bacillus luteus H11 (technogenic soil) for the bioremediation of saline soils contaminated with petroleum substances.</title>
        <authorList>
            <person name="Kalwasinska A."/>
        </authorList>
    </citation>
    <scope>NUCLEOTIDE SEQUENCE [LARGE SCALE GENOMIC DNA]</scope>
    <source>
        <strain evidence="2 3">H11</strain>
    </source>
</reference>
<name>A0A969PS66_9BACI</name>
<dbReference type="SUPFAM" id="SSF53067">
    <property type="entry name" value="Actin-like ATPase domain"/>
    <property type="match status" value="2"/>
</dbReference>